<name>A0A645B531_9ZZZZ</name>
<dbReference type="EMBL" id="VSSQ01017851">
    <property type="protein sequence ID" value="MPM60539.1"/>
    <property type="molecule type" value="Genomic_DNA"/>
</dbReference>
<comment type="caution">
    <text evidence="1">The sequence shown here is derived from an EMBL/GenBank/DDBJ whole genome shotgun (WGS) entry which is preliminary data.</text>
</comment>
<organism evidence="1">
    <name type="scientific">bioreactor metagenome</name>
    <dbReference type="NCBI Taxonomy" id="1076179"/>
    <lineage>
        <taxon>unclassified sequences</taxon>
        <taxon>metagenomes</taxon>
        <taxon>ecological metagenomes</taxon>
    </lineage>
</organism>
<accession>A0A645B531</accession>
<sequence length="173" mass="19925">MSTFHTLLITRQLGKQIKERIIQSLEHEEMDVVILDFTGVQVLDFSWADECVAKLLAELNADLYHYKGILVENCTDDQAENIAAALLQRNLYLIRLESLRWQILGDLREPLFSTLNYLHQSKSVTARDVADYFQIAINTASNRLSELAKKHIVLRYEETLPNGGKQYVYHSLT</sequence>
<dbReference type="Gene3D" id="1.10.10.10">
    <property type="entry name" value="Winged helix-like DNA-binding domain superfamily/Winged helix DNA-binding domain"/>
    <property type="match status" value="1"/>
</dbReference>
<reference evidence="1" key="1">
    <citation type="submission" date="2019-08" db="EMBL/GenBank/DDBJ databases">
        <authorList>
            <person name="Kucharzyk K."/>
            <person name="Murdoch R.W."/>
            <person name="Higgins S."/>
            <person name="Loffler F."/>
        </authorList>
    </citation>
    <scope>NUCLEOTIDE SEQUENCE</scope>
</reference>
<protein>
    <submittedName>
        <fullName evidence="1">Uncharacterized protein</fullName>
    </submittedName>
</protein>
<dbReference type="AlphaFoldDB" id="A0A645B531"/>
<gene>
    <name evidence="1" type="ORF">SDC9_107390</name>
</gene>
<evidence type="ECO:0000313" key="1">
    <source>
        <dbReference type="EMBL" id="MPM60539.1"/>
    </source>
</evidence>
<dbReference type="InterPro" id="IPR036388">
    <property type="entry name" value="WH-like_DNA-bd_sf"/>
</dbReference>
<proteinExistence type="predicted"/>
<dbReference type="InterPro" id="IPR036390">
    <property type="entry name" value="WH_DNA-bd_sf"/>
</dbReference>
<dbReference type="SUPFAM" id="SSF46785">
    <property type="entry name" value="Winged helix' DNA-binding domain"/>
    <property type="match status" value="1"/>
</dbReference>